<dbReference type="SUPFAM" id="SSF55729">
    <property type="entry name" value="Acyl-CoA N-acyltransferases (Nat)"/>
    <property type="match status" value="1"/>
</dbReference>
<protein>
    <submittedName>
        <fullName evidence="2">GNAT family N-acetyltransferase</fullName>
    </submittedName>
</protein>
<organism evidence="2 3">
    <name type="scientific">Dietzia aerolata</name>
    <dbReference type="NCBI Taxonomy" id="595984"/>
    <lineage>
        <taxon>Bacteria</taxon>
        <taxon>Bacillati</taxon>
        <taxon>Actinomycetota</taxon>
        <taxon>Actinomycetes</taxon>
        <taxon>Mycobacteriales</taxon>
        <taxon>Dietziaceae</taxon>
        <taxon>Dietzia</taxon>
    </lineage>
</organism>
<dbReference type="Gene3D" id="3.40.630.30">
    <property type="match status" value="1"/>
</dbReference>
<dbReference type="RefSeq" id="WP_338403455.1">
    <property type="nucleotide sequence ID" value="NZ_JAALDM010000003.1"/>
</dbReference>
<sequence length="160" mass="17588">MTEPSPQDDPPALRVVTSPLGQLGPLDVHALYKLRVDVFVAEQDCPFAEIDDTDANPETTHVLAWAPGRDSSELTATLRVYGGDGVMHIGRVCTAPQWRGRGIAARLIRTGLELCGDQPVEIGAQSHLEQWYRQFGFSRSGPEYLDGTIPHVPMRRDLLG</sequence>
<dbReference type="Pfam" id="PF13673">
    <property type="entry name" value="Acetyltransf_10"/>
    <property type="match status" value="1"/>
</dbReference>
<dbReference type="Proteomes" id="UP001589700">
    <property type="component" value="Unassembled WGS sequence"/>
</dbReference>
<evidence type="ECO:0000313" key="3">
    <source>
        <dbReference type="Proteomes" id="UP001589700"/>
    </source>
</evidence>
<dbReference type="CDD" id="cd04301">
    <property type="entry name" value="NAT_SF"/>
    <property type="match status" value="1"/>
</dbReference>
<comment type="caution">
    <text evidence="2">The sequence shown here is derived from an EMBL/GenBank/DDBJ whole genome shotgun (WGS) entry which is preliminary data.</text>
</comment>
<evidence type="ECO:0000313" key="2">
    <source>
        <dbReference type="EMBL" id="MFB9258877.1"/>
    </source>
</evidence>
<proteinExistence type="predicted"/>
<keyword evidence="3" id="KW-1185">Reference proteome</keyword>
<evidence type="ECO:0000259" key="1">
    <source>
        <dbReference type="PROSITE" id="PS51186"/>
    </source>
</evidence>
<dbReference type="InterPro" id="IPR000182">
    <property type="entry name" value="GNAT_dom"/>
</dbReference>
<dbReference type="EMBL" id="JBHMDY010000002">
    <property type="protein sequence ID" value="MFB9258877.1"/>
    <property type="molecule type" value="Genomic_DNA"/>
</dbReference>
<dbReference type="InterPro" id="IPR016181">
    <property type="entry name" value="Acyl_CoA_acyltransferase"/>
</dbReference>
<name>A0ABV5JNA5_9ACTN</name>
<reference evidence="2 3" key="1">
    <citation type="submission" date="2024-09" db="EMBL/GenBank/DDBJ databases">
        <authorList>
            <person name="Sun Q."/>
            <person name="Mori K."/>
        </authorList>
    </citation>
    <scope>NUCLEOTIDE SEQUENCE [LARGE SCALE GENOMIC DNA]</scope>
    <source>
        <strain evidence="2 3">CCM 7659</strain>
    </source>
</reference>
<gene>
    <name evidence="2" type="ORF">ACFFVD_03595</name>
</gene>
<accession>A0ABV5JNA5</accession>
<dbReference type="PROSITE" id="PS51186">
    <property type="entry name" value="GNAT"/>
    <property type="match status" value="1"/>
</dbReference>
<feature type="domain" description="N-acetyltransferase" evidence="1">
    <location>
        <begin position="18"/>
        <end position="159"/>
    </location>
</feature>